<accession>A0ACC0B851</accession>
<protein>
    <submittedName>
        <fullName evidence="1">Uncharacterized protein</fullName>
    </submittedName>
</protein>
<dbReference type="EMBL" id="CM044704">
    <property type="protein sequence ID" value="KAI5668728.1"/>
    <property type="molecule type" value="Genomic_DNA"/>
</dbReference>
<name>A0ACC0B851_CATRO</name>
<evidence type="ECO:0000313" key="1">
    <source>
        <dbReference type="EMBL" id="KAI5668728.1"/>
    </source>
</evidence>
<reference evidence="2" key="1">
    <citation type="journal article" date="2023" name="Nat. Plants">
        <title>Single-cell RNA sequencing provides a high-resolution roadmap for understanding the multicellular compartmentation of specialized metabolism.</title>
        <authorList>
            <person name="Sun S."/>
            <person name="Shen X."/>
            <person name="Li Y."/>
            <person name="Li Y."/>
            <person name="Wang S."/>
            <person name="Li R."/>
            <person name="Zhang H."/>
            <person name="Shen G."/>
            <person name="Guo B."/>
            <person name="Wei J."/>
            <person name="Xu J."/>
            <person name="St-Pierre B."/>
            <person name="Chen S."/>
            <person name="Sun C."/>
        </authorList>
    </citation>
    <scope>NUCLEOTIDE SEQUENCE [LARGE SCALE GENOMIC DNA]</scope>
</reference>
<evidence type="ECO:0000313" key="2">
    <source>
        <dbReference type="Proteomes" id="UP001060085"/>
    </source>
</evidence>
<comment type="caution">
    <text evidence="1">The sequence shown here is derived from an EMBL/GenBank/DDBJ whole genome shotgun (WGS) entry which is preliminary data.</text>
</comment>
<keyword evidence="2" id="KW-1185">Reference proteome</keyword>
<dbReference type="Proteomes" id="UP001060085">
    <property type="component" value="Linkage Group LG04"/>
</dbReference>
<proteinExistence type="predicted"/>
<gene>
    <name evidence="1" type="ORF">M9H77_18581</name>
</gene>
<sequence length="194" mass="21593">MLCIEELSINDVMKMTLDSVEYVDGFYMMYSRVQRSAMHSNFQVYGYRAYAVDSQSLHFETVDMLGETVLIHQVSHLNVAYSPSAWIITSSSFEHGVMASYLGPFSPVSILNLAVILQTSRSAFSSYQTSMARTTRTVLVLDDDDDNDNEKLTDKEANHQGIEGGTRNRGSGESDAAKCDSEKGNVEGYVKNKI</sequence>
<organism evidence="1 2">
    <name type="scientific">Catharanthus roseus</name>
    <name type="common">Madagascar periwinkle</name>
    <name type="synonym">Vinca rosea</name>
    <dbReference type="NCBI Taxonomy" id="4058"/>
    <lineage>
        <taxon>Eukaryota</taxon>
        <taxon>Viridiplantae</taxon>
        <taxon>Streptophyta</taxon>
        <taxon>Embryophyta</taxon>
        <taxon>Tracheophyta</taxon>
        <taxon>Spermatophyta</taxon>
        <taxon>Magnoliopsida</taxon>
        <taxon>eudicotyledons</taxon>
        <taxon>Gunneridae</taxon>
        <taxon>Pentapetalae</taxon>
        <taxon>asterids</taxon>
        <taxon>lamiids</taxon>
        <taxon>Gentianales</taxon>
        <taxon>Apocynaceae</taxon>
        <taxon>Rauvolfioideae</taxon>
        <taxon>Vinceae</taxon>
        <taxon>Catharanthinae</taxon>
        <taxon>Catharanthus</taxon>
    </lineage>
</organism>